<accession>A0A3B4AVW3</accession>
<dbReference type="PROSITE" id="PS50835">
    <property type="entry name" value="IG_LIKE"/>
    <property type="match status" value="1"/>
</dbReference>
<dbReference type="InterPro" id="IPR013783">
    <property type="entry name" value="Ig-like_fold"/>
</dbReference>
<protein>
    <recommendedName>
        <fullName evidence="1">Ig-like domain-containing protein</fullName>
    </recommendedName>
</protein>
<dbReference type="AlphaFoldDB" id="A0A3B4AVW3"/>
<reference evidence="2" key="1">
    <citation type="submission" date="2025-08" db="UniProtKB">
        <authorList>
            <consortium name="Ensembl"/>
        </authorList>
    </citation>
    <scope>IDENTIFICATION</scope>
</reference>
<dbReference type="InterPro" id="IPR050150">
    <property type="entry name" value="IgV_Light_Chain"/>
</dbReference>
<dbReference type="SMART" id="SM00409">
    <property type="entry name" value="IG"/>
    <property type="match status" value="1"/>
</dbReference>
<dbReference type="InterPro" id="IPR036179">
    <property type="entry name" value="Ig-like_dom_sf"/>
</dbReference>
<proteinExistence type="predicted"/>
<reference evidence="2" key="2">
    <citation type="submission" date="2025-09" db="UniProtKB">
        <authorList>
            <consortium name="Ensembl"/>
        </authorList>
    </citation>
    <scope>IDENTIFICATION</scope>
</reference>
<dbReference type="InterPro" id="IPR013106">
    <property type="entry name" value="Ig_V-set"/>
</dbReference>
<dbReference type="Pfam" id="PF07686">
    <property type="entry name" value="V-set"/>
    <property type="match status" value="1"/>
</dbReference>
<dbReference type="Proteomes" id="UP000261520">
    <property type="component" value="Unplaced"/>
</dbReference>
<dbReference type="InterPro" id="IPR007110">
    <property type="entry name" value="Ig-like_dom"/>
</dbReference>
<evidence type="ECO:0000313" key="2">
    <source>
        <dbReference type="Ensembl" id="ENSPMGP00000020865.1"/>
    </source>
</evidence>
<feature type="domain" description="Ig-like" evidence="1">
    <location>
        <begin position="16"/>
        <end position="114"/>
    </location>
</feature>
<name>A0A3B4AVW3_9GOBI</name>
<dbReference type="SUPFAM" id="SSF48726">
    <property type="entry name" value="Immunoglobulin"/>
    <property type="match status" value="1"/>
</dbReference>
<sequence>SVNSDRVIFCIIIQVPNGGEVTVSQAGAVRAALGDTATIRCTVSQNVHYHSKYGQWLHWYQQRDGEPPKALISWASTRASGVPSRFSGSGSGSDFTLTISGVQPEDYTVYYCQIWGSLPPVLQ</sequence>
<evidence type="ECO:0000313" key="3">
    <source>
        <dbReference type="Proteomes" id="UP000261520"/>
    </source>
</evidence>
<organism evidence="2 3">
    <name type="scientific">Periophthalmus magnuspinnatus</name>
    <dbReference type="NCBI Taxonomy" id="409849"/>
    <lineage>
        <taxon>Eukaryota</taxon>
        <taxon>Metazoa</taxon>
        <taxon>Chordata</taxon>
        <taxon>Craniata</taxon>
        <taxon>Vertebrata</taxon>
        <taxon>Euteleostomi</taxon>
        <taxon>Actinopterygii</taxon>
        <taxon>Neopterygii</taxon>
        <taxon>Teleostei</taxon>
        <taxon>Neoteleostei</taxon>
        <taxon>Acanthomorphata</taxon>
        <taxon>Gobiaria</taxon>
        <taxon>Gobiiformes</taxon>
        <taxon>Gobioidei</taxon>
        <taxon>Gobiidae</taxon>
        <taxon>Oxudercinae</taxon>
        <taxon>Periophthalmus</taxon>
    </lineage>
</organism>
<dbReference type="Gene3D" id="2.60.40.10">
    <property type="entry name" value="Immunoglobulins"/>
    <property type="match status" value="1"/>
</dbReference>
<dbReference type="InterPro" id="IPR003599">
    <property type="entry name" value="Ig_sub"/>
</dbReference>
<dbReference type="SMART" id="SM00406">
    <property type="entry name" value="IGv"/>
    <property type="match status" value="1"/>
</dbReference>
<evidence type="ECO:0000259" key="1">
    <source>
        <dbReference type="PROSITE" id="PS50835"/>
    </source>
</evidence>
<dbReference type="PANTHER" id="PTHR23267">
    <property type="entry name" value="IMMUNOGLOBULIN LIGHT CHAIN"/>
    <property type="match status" value="1"/>
</dbReference>
<dbReference type="Ensembl" id="ENSPMGT00000022247.1">
    <property type="protein sequence ID" value="ENSPMGP00000020865.1"/>
    <property type="gene ID" value="ENSPMGG00000016916.1"/>
</dbReference>
<keyword evidence="3" id="KW-1185">Reference proteome</keyword>
<dbReference type="STRING" id="409849.ENSPMGP00000020865"/>